<keyword evidence="3" id="KW-1185">Reference proteome</keyword>
<dbReference type="InterPro" id="IPR011991">
    <property type="entry name" value="ArsR-like_HTH"/>
</dbReference>
<dbReference type="HOGENOM" id="CLU_1292076_0_0_2"/>
<evidence type="ECO:0000313" key="3">
    <source>
        <dbReference type="Proteomes" id="UP000001431"/>
    </source>
</evidence>
<dbReference type="CDD" id="cd00090">
    <property type="entry name" value="HTH_ARSR"/>
    <property type="match status" value="1"/>
</dbReference>
<evidence type="ECO:0000259" key="1">
    <source>
        <dbReference type="Pfam" id="PF01978"/>
    </source>
</evidence>
<evidence type="ECO:0000313" key="2">
    <source>
        <dbReference type="EMBL" id="ABO08031.1"/>
    </source>
</evidence>
<sequence>MELKEAILQLLREKGELTTSDIVAILGQPRHRVLKILNKLYFEGTVEPVKKNRKYYWRLASGYVAVAPLHFSIEPVLYIEGVVEPIYRRVDDRVDTFIFTRVRDKEYWMCDCSTGYYIISDQPIDGCSCKLRHAFGERKLAMIYLPKELRFRYWRSYRYAEGDVEFVILVPEDQDSPELVKKFESYSKEVKTS</sequence>
<dbReference type="GeneID" id="4909118"/>
<dbReference type="Gene3D" id="1.10.10.10">
    <property type="entry name" value="Winged helix-like DNA-binding domain superfamily/Winged helix DNA-binding domain"/>
    <property type="match status" value="1"/>
</dbReference>
<dbReference type="AlphaFoldDB" id="A3MTR4"/>
<dbReference type="STRING" id="410359.Pcal_0604"/>
<dbReference type="Proteomes" id="UP000001431">
    <property type="component" value="Chromosome"/>
</dbReference>
<dbReference type="EMBL" id="CP000561">
    <property type="protein sequence ID" value="ABO08031.1"/>
    <property type="molecule type" value="Genomic_DNA"/>
</dbReference>
<proteinExistence type="predicted"/>
<dbReference type="InterPro" id="IPR036388">
    <property type="entry name" value="WH-like_DNA-bd_sf"/>
</dbReference>
<reference evidence="2" key="1">
    <citation type="submission" date="2007-02" db="EMBL/GenBank/DDBJ databases">
        <title>Complete sequence of Pyrobaculum calidifontis JCM 11548.</title>
        <authorList>
            <consortium name="US DOE Joint Genome Institute"/>
            <person name="Copeland A."/>
            <person name="Lucas S."/>
            <person name="Lapidus A."/>
            <person name="Barry K."/>
            <person name="Glavina del Rio T."/>
            <person name="Dalin E."/>
            <person name="Tice H."/>
            <person name="Pitluck S."/>
            <person name="Chain P."/>
            <person name="Malfatti S."/>
            <person name="Shin M."/>
            <person name="Vergez L."/>
            <person name="Schmutz J."/>
            <person name="Larimer F."/>
            <person name="Land M."/>
            <person name="Hauser L."/>
            <person name="Kyrpides N."/>
            <person name="Mikhailova N."/>
            <person name="Cozen A.E."/>
            <person name="Fitz-Gibbon S.T."/>
            <person name="House C.H."/>
            <person name="Saltikov C."/>
            <person name="Lowe T.M."/>
            <person name="Richardson P."/>
        </authorList>
    </citation>
    <scope>NUCLEOTIDE SEQUENCE [LARGE SCALE GENOMIC DNA]</scope>
    <source>
        <strain evidence="2">JCM 11548</strain>
    </source>
</reference>
<organism evidence="2 3">
    <name type="scientific">Pyrobaculum calidifontis (strain DSM 21063 / JCM 11548 / VA1)</name>
    <dbReference type="NCBI Taxonomy" id="410359"/>
    <lineage>
        <taxon>Archaea</taxon>
        <taxon>Thermoproteota</taxon>
        <taxon>Thermoprotei</taxon>
        <taxon>Thermoproteales</taxon>
        <taxon>Thermoproteaceae</taxon>
        <taxon>Pyrobaculum</taxon>
    </lineage>
</organism>
<name>A3MTR4_PYRCJ</name>
<dbReference type="InterPro" id="IPR002831">
    <property type="entry name" value="Tscrpt_reg_TrmB_N"/>
</dbReference>
<dbReference type="KEGG" id="pcl:Pcal_0604"/>
<dbReference type="Pfam" id="PF01978">
    <property type="entry name" value="TrmB"/>
    <property type="match status" value="1"/>
</dbReference>
<dbReference type="RefSeq" id="WP_011849289.1">
    <property type="nucleotide sequence ID" value="NC_009073.1"/>
</dbReference>
<dbReference type="OrthoDB" id="25770at2157"/>
<gene>
    <name evidence="2" type="ordered locus">Pcal_0604</name>
</gene>
<dbReference type="InterPro" id="IPR036390">
    <property type="entry name" value="WH_DNA-bd_sf"/>
</dbReference>
<feature type="domain" description="Transcription regulator TrmB N-terminal" evidence="1">
    <location>
        <begin position="8"/>
        <end position="56"/>
    </location>
</feature>
<protein>
    <recommendedName>
        <fullName evidence="1">Transcription regulator TrmB N-terminal domain-containing protein</fullName>
    </recommendedName>
</protein>
<dbReference type="eggNOG" id="arCOG05521">
    <property type="taxonomic scope" value="Archaea"/>
</dbReference>
<accession>A3MTR4</accession>
<dbReference type="SUPFAM" id="SSF46785">
    <property type="entry name" value="Winged helix' DNA-binding domain"/>
    <property type="match status" value="1"/>
</dbReference>